<feature type="compositionally biased region" description="Low complexity" evidence="7">
    <location>
        <begin position="424"/>
        <end position="442"/>
    </location>
</feature>
<dbReference type="EMBL" id="CAJOBA010000089">
    <property type="protein sequence ID" value="CAF3502939.1"/>
    <property type="molecule type" value="Genomic_DNA"/>
</dbReference>
<dbReference type="GO" id="GO:0043025">
    <property type="term" value="C:neuronal cell body"/>
    <property type="evidence" value="ECO:0007669"/>
    <property type="project" value="TreeGrafter"/>
</dbReference>
<evidence type="ECO:0000313" key="12">
    <source>
        <dbReference type="EMBL" id="CAF3502939.1"/>
    </source>
</evidence>
<evidence type="ECO:0000313" key="13">
    <source>
        <dbReference type="EMBL" id="CAF3615467.1"/>
    </source>
</evidence>
<feature type="compositionally biased region" description="Polar residues" evidence="7">
    <location>
        <begin position="278"/>
        <end position="289"/>
    </location>
</feature>
<feature type="compositionally biased region" description="Acidic residues" evidence="7">
    <location>
        <begin position="309"/>
        <end position="319"/>
    </location>
</feature>
<comment type="similarity">
    <text evidence="2">Belongs to the ric-3 family.</text>
</comment>
<dbReference type="Proteomes" id="UP000681722">
    <property type="component" value="Unassembled WGS sequence"/>
</dbReference>
<name>A0A813UV79_9BILA</name>
<keyword evidence="14" id="KW-1185">Reference proteome</keyword>
<keyword evidence="6 8" id="KW-0472">Membrane</keyword>
<comment type="caution">
    <text evidence="11">The sequence shown here is derived from an EMBL/GenBank/DDBJ whole genome shotgun (WGS) entry which is preliminary data.</text>
</comment>
<keyword evidence="5 8" id="KW-1133">Transmembrane helix</keyword>
<dbReference type="Proteomes" id="UP000677228">
    <property type="component" value="Unassembled WGS sequence"/>
</dbReference>
<dbReference type="GO" id="GO:0007271">
    <property type="term" value="P:synaptic transmission, cholinergic"/>
    <property type="evidence" value="ECO:0007669"/>
    <property type="project" value="TreeGrafter"/>
</dbReference>
<evidence type="ECO:0000256" key="8">
    <source>
        <dbReference type="SAM" id="Phobius"/>
    </source>
</evidence>
<evidence type="ECO:0000259" key="9">
    <source>
        <dbReference type="Pfam" id="PF15361"/>
    </source>
</evidence>
<sequence>MSRRMSNMSVFTRPSIVFAIVFGCFAVLIPRIFWPIARNTFGLNPPTRDDETNFRRPPVREGISEGDQVEYIHGSPPHMRGPHPGMRVHADKSDSSSKSLITFALPMYAIGISIYLIYTVCKVVSKRNVNKEKDYLNEKYKNIRWDPDSKQFQNNDDEDATGLYTGLDPEYIEYLKQKKKKKNEAEQFMTTEQKQMHQTLADMKSSLTFISSKLMTKQSKGALDDNEITQLQSRLEATESQMCQVLNALQAASEKVGQFTNNSAALNQNPPLIVKPTSAKTNLNATRNKASIKKKSYNRHVEETKTDESDTSESTDDDRDFNNENSLYHASNNLNINNKQSHYDTSESLSSDDENEEEQPHRLTDQDDDPTDLMELGCMETNYDQHPSIVNDYELKKNTSNKKIPYENVSNNRGSRNPTVHLWNNRNNNSNSQSLSASTSDSSSDDNEKHQQSYHEETFLKNRRKH</sequence>
<dbReference type="GO" id="GO:0005789">
    <property type="term" value="C:endoplasmic reticulum membrane"/>
    <property type="evidence" value="ECO:0007669"/>
    <property type="project" value="UniProtKB-SubCell"/>
</dbReference>
<dbReference type="Proteomes" id="UP000682733">
    <property type="component" value="Unassembled WGS sequence"/>
</dbReference>
<dbReference type="PANTHER" id="PTHR21723:SF3">
    <property type="entry name" value="PROTEIN RIC-3"/>
    <property type="match status" value="1"/>
</dbReference>
<dbReference type="InterPro" id="IPR026160">
    <property type="entry name" value="Ric3"/>
</dbReference>
<evidence type="ECO:0000256" key="7">
    <source>
        <dbReference type="SAM" id="MobiDB-lite"/>
    </source>
</evidence>
<feature type="compositionally biased region" description="Basic and acidic residues" evidence="7">
    <location>
        <begin position="446"/>
        <end position="460"/>
    </location>
</feature>
<dbReference type="Pfam" id="PF15361">
    <property type="entry name" value="RIC3"/>
    <property type="match status" value="1"/>
</dbReference>
<feature type="transmembrane region" description="Helical" evidence="8">
    <location>
        <begin position="100"/>
        <end position="118"/>
    </location>
</feature>
<comment type="subcellular location">
    <subcellularLocation>
        <location evidence="1">Endoplasmic reticulum membrane</location>
    </subcellularLocation>
</comment>
<dbReference type="AlphaFoldDB" id="A0A813UV79"/>
<dbReference type="GO" id="GO:0045202">
    <property type="term" value="C:synapse"/>
    <property type="evidence" value="ECO:0007669"/>
    <property type="project" value="GOC"/>
</dbReference>
<evidence type="ECO:0000256" key="4">
    <source>
        <dbReference type="ARBA" id="ARBA00022824"/>
    </source>
</evidence>
<accession>A0A813UV79</accession>
<gene>
    <name evidence="11" type="ORF">GPM918_LOCUS4927</name>
    <name evidence="10" type="ORF">OVA965_LOCUS617</name>
    <name evidence="13" type="ORF">SRO942_LOCUS4928</name>
    <name evidence="12" type="ORF">TMI583_LOCUS617</name>
</gene>
<evidence type="ECO:0000256" key="5">
    <source>
        <dbReference type="ARBA" id="ARBA00022989"/>
    </source>
</evidence>
<dbReference type="GO" id="GO:0034394">
    <property type="term" value="P:protein localization to cell surface"/>
    <property type="evidence" value="ECO:0007669"/>
    <property type="project" value="TreeGrafter"/>
</dbReference>
<dbReference type="GO" id="GO:0043005">
    <property type="term" value="C:neuron projection"/>
    <property type="evidence" value="ECO:0007669"/>
    <property type="project" value="TreeGrafter"/>
</dbReference>
<keyword evidence="4" id="KW-0256">Endoplasmic reticulum</keyword>
<dbReference type="EMBL" id="CAJOBC010000692">
    <property type="protein sequence ID" value="CAF3615467.1"/>
    <property type="molecule type" value="Genomic_DNA"/>
</dbReference>
<organism evidence="11 14">
    <name type="scientific">Didymodactylos carnosus</name>
    <dbReference type="NCBI Taxonomy" id="1234261"/>
    <lineage>
        <taxon>Eukaryota</taxon>
        <taxon>Metazoa</taxon>
        <taxon>Spiralia</taxon>
        <taxon>Gnathifera</taxon>
        <taxon>Rotifera</taxon>
        <taxon>Eurotatoria</taxon>
        <taxon>Bdelloidea</taxon>
        <taxon>Philodinida</taxon>
        <taxon>Philodinidae</taxon>
        <taxon>Didymodactylos</taxon>
    </lineage>
</organism>
<feature type="transmembrane region" description="Helical" evidence="8">
    <location>
        <begin position="15"/>
        <end position="34"/>
    </location>
</feature>
<evidence type="ECO:0000313" key="14">
    <source>
        <dbReference type="Proteomes" id="UP000663829"/>
    </source>
</evidence>
<dbReference type="PANTHER" id="PTHR21723">
    <property type="entry name" value="RESISTANCE TO INHIBITORS OF CHOLINESTERASE PROTEIN 3 RIC3"/>
    <property type="match status" value="1"/>
</dbReference>
<dbReference type="PROSITE" id="PS51257">
    <property type="entry name" value="PROKAR_LIPOPROTEIN"/>
    <property type="match status" value="1"/>
</dbReference>
<proteinExistence type="inferred from homology"/>
<feature type="compositionally biased region" description="Polar residues" evidence="7">
    <location>
        <begin position="323"/>
        <end position="340"/>
    </location>
</feature>
<feature type="domain" description="Resistance to inhibitors of cholinesterase protein 3 N-terminal" evidence="9">
    <location>
        <begin position="23"/>
        <end position="246"/>
    </location>
</feature>
<evidence type="ECO:0000313" key="11">
    <source>
        <dbReference type="EMBL" id="CAF0828512.1"/>
    </source>
</evidence>
<reference evidence="11" key="1">
    <citation type="submission" date="2021-02" db="EMBL/GenBank/DDBJ databases">
        <authorList>
            <person name="Nowell W R."/>
        </authorList>
    </citation>
    <scope>NUCLEOTIDE SEQUENCE</scope>
</reference>
<evidence type="ECO:0000256" key="2">
    <source>
        <dbReference type="ARBA" id="ARBA00008538"/>
    </source>
</evidence>
<dbReference type="EMBL" id="CAJNOK010000089">
    <property type="protein sequence ID" value="CAF0728453.1"/>
    <property type="molecule type" value="Genomic_DNA"/>
</dbReference>
<feature type="compositionally biased region" description="Polar residues" evidence="7">
    <location>
        <begin position="408"/>
        <end position="418"/>
    </location>
</feature>
<feature type="region of interest" description="Disordered" evidence="7">
    <location>
        <begin position="401"/>
        <end position="466"/>
    </location>
</feature>
<evidence type="ECO:0000256" key="1">
    <source>
        <dbReference type="ARBA" id="ARBA00004586"/>
    </source>
</evidence>
<protein>
    <recommendedName>
        <fullName evidence="9">Resistance to inhibitors of cholinesterase protein 3 N-terminal domain-containing protein</fullName>
    </recommendedName>
</protein>
<dbReference type="InterPro" id="IPR032763">
    <property type="entry name" value="RIC3_N"/>
</dbReference>
<dbReference type="OrthoDB" id="10070774at2759"/>
<evidence type="ECO:0000256" key="6">
    <source>
        <dbReference type="ARBA" id="ARBA00023136"/>
    </source>
</evidence>
<dbReference type="Proteomes" id="UP000663829">
    <property type="component" value="Unassembled WGS sequence"/>
</dbReference>
<keyword evidence="3 8" id="KW-0812">Transmembrane</keyword>
<feature type="region of interest" description="Disordered" evidence="7">
    <location>
        <begin position="262"/>
        <end position="374"/>
    </location>
</feature>
<evidence type="ECO:0000313" key="10">
    <source>
        <dbReference type="EMBL" id="CAF0728453.1"/>
    </source>
</evidence>
<feature type="compositionally biased region" description="Basic and acidic residues" evidence="7">
    <location>
        <begin position="299"/>
        <end position="308"/>
    </location>
</feature>
<dbReference type="EMBL" id="CAJNOQ010000692">
    <property type="protein sequence ID" value="CAF0828512.1"/>
    <property type="molecule type" value="Genomic_DNA"/>
</dbReference>
<evidence type="ECO:0000256" key="3">
    <source>
        <dbReference type="ARBA" id="ARBA00022692"/>
    </source>
</evidence>